<dbReference type="Pfam" id="PF00069">
    <property type="entry name" value="Pkinase"/>
    <property type="match status" value="1"/>
</dbReference>
<keyword evidence="2" id="KW-0067">ATP-binding</keyword>
<sequence length="445" mass="49950">MHTAAEKKIISLLHDREFTVGRRSSCDQVVAHSAVSSIHFTIYTVKFDDSSAPLVYCWDRSRNGTFHNRRIIGHDRRILLSDGDELEIRHACSFEFHQQRAGPWTAGDPTLDEDRPHIKDYEISSRALGHGTFGRVLLATERKSGRQVACKIIDTRGNSIRMIKAKTEIAILQRLRHPNVVSVYDGLVIRNRIYILEDLITGGDLFSYLSDGENMSSIPEAEALLITFQILKALEYLHRNNVIHRDLKLDNILRVSQHPGARVVLIDFGISKYVRDGARRMTTVVGTPEYAAPEVGFAGLAPAAGTQRKFAKTEKSGYDKKCDLWSLGVILHILLSGISPFYDVSQNSKRMALKAVSGKLDLSNQYWKDISPAAKSLVRRLLCVDPETRYSVEECFEHSWIANQLSVLESIYQEKIVAGWQPPPDEQHRLSLADSQSADGDGGLV</sequence>
<feature type="binding site" evidence="2">
    <location>
        <position position="151"/>
    </location>
    <ligand>
        <name>ATP</name>
        <dbReference type="ChEBI" id="CHEBI:30616"/>
    </ligand>
</feature>
<dbReference type="InterPro" id="IPR000253">
    <property type="entry name" value="FHA_dom"/>
</dbReference>
<evidence type="ECO:0000313" key="6">
    <source>
        <dbReference type="EMBL" id="KAK7206047.1"/>
    </source>
</evidence>
<evidence type="ECO:0000259" key="5">
    <source>
        <dbReference type="PROSITE" id="PS50011"/>
    </source>
</evidence>
<comment type="caution">
    <text evidence="6">The sequence shown here is derived from an EMBL/GenBank/DDBJ whole genome shotgun (WGS) entry which is preliminary data.</text>
</comment>
<dbReference type="SUPFAM" id="SSF56112">
    <property type="entry name" value="Protein kinase-like (PK-like)"/>
    <property type="match status" value="1"/>
</dbReference>
<feature type="region of interest" description="Disordered" evidence="3">
    <location>
        <begin position="426"/>
        <end position="445"/>
    </location>
</feature>
<comment type="similarity">
    <text evidence="1">Belongs to the protein kinase superfamily. CAMK Ser/Thr protein kinase family. CHEK2 subfamily.</text>
</comment>
<dbReference type="InterPro" id="IPR000719">
    <property type="entry name" value="Prot_kinase_dom"/>
</dbReference>
<organism evidence="6 7">
    <name type="scientific">Myxozyma melibiosi</name>
    <dbReference type="NCBI Taxonomy" id="54550"/>
    <lineage>
        <taxon>Eukaryota</taxon>
        <taxon>Fungi</taxon>
        <taxon>Dikarya</taxon>
        <taxon>Ascomycota</taxon>
        <taxon>Saccharomycotina</taxon>
        <taxon>Lipomycetes</taxon>
        <taxon>Lipomycetales</taxon>
        <taxon>Lipomycetaceae</taxon>
        <taxon>Myxozyma</taxon>
    </lineage>
</organism>
<evidence type="ECO:0000259" key="4">
    <source>
        <dbReference type="PROSITE" id="PS50006"/>
    </source>
</evidence>
<dbReference type="RefSeq" id="XP_064769080.1">
    <property type="nucleotide sequence ID" value="XM_064909510.1"/>
</dbReference>
<dbReference type="PROSITE" id="PS00107">
    <property type="entry name" value="PROTEIN_KINASE_ATP"/>
    <property type="match status" value="1"/>
</dbReference>
<dbReference type="EMBL" id="JBBJBU010000003">
    <property type="protein sequence ID" value="KAK7206047.1"/>
    <property type="molecule type" value="Genomic_DNA"/>
</dbReference>
<dbReference type="CDD" id="cd22670">
    <property type="entry name" value="FHA_MEK1-like"/>
    <property type="match status" value="1"/>
</dbReference>
<dbReference type="InterPro" id="IPR008984">
    <property type="entry name" value="SMAD_FHA_dom_sf"/>
</dbReference>
<dbReference type="InterPro" id="IPR011009">
    <property type="entry name" value="Kinase-like_dom_sf"/>
</dbReference>
<evidence type="ECO:0000256" key="3">
    <source>
        <dbReference type="SAM" id="MobiDB-lite"/>
    </source>
</evidence>
<feature type="domain" description="FHA" evidence="4">
    <location>
        <begin position="18"/>
        <end position="72"/>
    </location>
</feature>
<dbReference type="Gene3D" id="3.30.200.20">
    <property type="entry name" value="Phosphorylase Kinase, domain 1"/>
    <property type="match status" value="1"/>
</dbReference>
<keyword evidence="2" id="KW-0547">Nucleotide-binding</keyword>
<dbReference type="PROSITE" id="PS50006">
    <property type="entry name" value="FHA_DOMAIN"/>
    <property type="match status" value="1"/>
</dbReference>
<dbReference type="GeneID" id="90035022"/>
<proteinExistence type="inferred from homology"/>
<dbReference type="SMART" id="SM00240">
    <property type="entry name" value="FHA"/>
    <property type="match status" value="1"/>
</dbReference>
<dbReference type="Gene3D" id="2.60.200.20">
    <property type="match status" value="1"/>
</dbReference>
<protein>
    <submittedName>
        <fullName evidence="6">Kinase-like domain-containing protein</fullName>
    </submittedName>
</protein>
<feature type="domain" description="Protein kinase" evidence="5">
    <location>
        <begin position="122"/>
        <end position="401"/>
    </location>
</feature>
<dbReference type="SMART" id="SM00220">
    <property type="entry name" value="S_TKc"/>
    <property type="match status" value="1"/>
</dbReference>
<dbReference type="PANTHER" id="PTHR24347">
    <property type="entry name" value="SERINE/THREONINE-PROTEIN KINASE"/>
    <property type="match status" value="1"/>
</dbReference>
<reference evidence="6 7" key="1">
    <citation type="submission" date="2024-03" db="EMBL/GenBank/DDBJ databases">
        <title>Genome-scale model development and genomic sequencing of the oleaginous clade Lipomyces.</title>
        <authorList>
            <consortium name="Lawrence Berkeley National Laboratory"/>
            <person name="Czajka J.J."/>
            <person name="Han Y."/>
            <person name="Kim J."/>
            <person name="Mondo S.J."/>
            <person name="Hofstad B.A."/>
            <person name="Robles A."/>
            <person name="Haridas S."/>
            <person name="Riley R."/>
            <person name="LaButti K."/>
            <person name="Pangilinan J."/>
            <person name="Andreopoulos W."/>
            <person name="Lipzen A."/>
            <person name="Yan J."/>
            <person name="Wang M."/>
            <person name="Ng V."/>
            <person name="Grigoriev I.V."/>
            <person name="Spatafora J.W."/>
            <person name="Magnuson J.K."/>
            <person name="Baker S.E."/>
            <person name="Pomraning K.R."/>
        </authorList>
    </citation>
    <scope>NUCLEOTIDE SEQUENCE [LARGE SCALE GENOMIC DNA]</scope>
    <source>
        <strain evidence="6 7">Phaff 52-87</strain>
    </source>
</reference>
<dbReference type="Pfam" id="PF00498">
    <property type="entry name" value="FHA"/>
    <property type="match status" value="1"/>
</dbReference>
<gene>
    <name evidence="6" type="ORF">BZA70DRAFT_122083</name>
</gene>
<evidence type="ECO:0000256" key="1">
    <source>
        <dbReference type="ARBA" id="ARBA00005575"/>
    </source>
</evidence>
<name>A0ABR1F876_9ASCO</name>
<dbReference type="Gene3D" id="1.10.510.10">
    <property type="entry name" value="Transferase(Phosphotransferase) domain 1"/>
    <property type="match status" value="1"/>
</dbReference>
<evidence type="ECO:0000256" key="2">
    <source>
        <dbReference type="PROSITE-ProRule" id="PRU10141"/>
    </source>
</evidence>
<evidence type="ECO:0000313" key="7">
    <source>
        <dbReference type="Proteomes" id="UP001498771"/>
    </source>
</evidence>
<dbReference type="SUPFAM" id="SSF49879">
    <property type="entry name" value="SMAD/FHA domain"/>
    <property type="match status" value="1"/>
</dbReference>
<accession>A0ABR1F876</accession>
<dbReference type="CDD" id="cd05117">
    <property type="entry name" value="STKc_CAMK"/>
    <property type="match status" value="1"/>
</dbReference>
<keyword evidence="7" id="KW-1185">Reference proteome</keyword>
<dbReference type="InterPro" id="IPR017441">
    <property type="entry name" value="Protein_kinase_ATP_BS"/>
</dbReference>
<dbReference type="Proteomes" id="UP001498771">
    <property type="component" value="Unassembled WGS sequence"/>
</dbReference>
<dbReference type="PROSITE" id="PS50011">
    <property type="entry name" value="PROTEIN_KINASE_DOM"/>
    <property type="match status" value="1"/>
</dbReference>